<sequence length="1393" mass="160123">MIIRDLLFNKDSQPKPYIVYNKVLAWEYTDLFSQERFDINPFDIEIENLDNQRLDYDRIHLKLSRIKSTLQLFDPSSNLWDRFCENLTIIINDPSNPTGYSDFNRENLISFLKFVNNSKITLLLDEAYTDSVKIDDELLPKWRSISRYVFNNENLLSKIRVVSSLSTTKNLAGSGDRLGAIVATPAMNDVVEYAIERNTSVRGNSASMYFLNEVLEVAIKAKALKDKLEGELPKNASRSKISKVIENFILEQTKAMPGAKTGGEKSVSMFEGSPLHLFLLDELVRLAKLDVLNLPDDFKYKEVPFFVFYSQQLVKGLNKFRVNKNFRTESNLRLTMAKKVAAEVIERLDAENIQIIDSDGSYLFNLLFNSYGSYNDLEVFCKAIGEQRGICALPYKTGIVRFSLGGYLDGSSKGYDIFEKEIRAGLTIFLNYWKQYQEVRESAGNNSNSEELIKKVFPALKDSVWMELVLEDFKAVRDLKKQVNKSLKINDNRSLYHASPHVSGVAITTIGDSNNSVLEFQGDVGDCRDVEEFIRSRAFTKIYENLLPQIYRNIPQIKNLNFNIVASRFSKATILKYIHNKKTFHPNNYVLDDPEERNIMREILIEMERILFSDAKMKILTMVATGDFHRDVARLEGVNVILKKHIQEILQHFNLPFEQPTIEPSRKEIIEMACSHYEEITGLKVEGIDLEKYLNQFLEALRNKSAFNQIGLSERGFGVIVNAVKQRVLNNTLSTPEKILYMFLLRNDDSFQLQVIEKLSFLQERIDSTEDADLKIITENLLTDILPREINDIMNYIFRKKDIKVGEHLLEDVTHRVVSFLVHIQNLTKGTDYYNRYLHTLKKVVETQFRRQNSNMNQMIQHGITLYRNFEMKDKTLHDYNKGALSWINDLMMKCGVISVEQPVQLNTRIATDAKKREFPFYRVDRDENEPMYLLDMNKGKSKNDFIKSLSIKPNSKFFERRLSKFVANLDPDDYRCKIIQHGVVKQLLVFQKGYIKYLTDFFRLVQYSDVSLQDAQNFVPDVFLLLGAPEKVISFPQVGFFDLKGPNGSIKTIVTPLRKEGDYFGNVKKPWLSMLNEKVKEMGGVPKHGSLFAIEMEDGSIFTIEIDGDSGAGKSEMIAALVLRWLRQDLPGVRSVKLIAGDMFHVFRDKEGNIYGFGTEEGDFSRVTDFDPDFIKYYKYLFATSADSNVDDLNSRSTITGFCEIHLPYKIDIMLTASNFSKEEGGVTRVNNPENYLLYVDSHGERMEKATSQDGPNFQRSLGRVTGDKNIVEVLAQHGNYLDDILDWDFVESEKKFYLCSSYKMMDKIDIEKVVNQIFKGKKFEQGGTKFEIRAIQFDLIKNRFVAESVSGEDVQHIIVSRNIFIQMFDGIASTPGGQPSSLRKGKLKTVT</sequence>
<dbReference type="InterPro" id="IPR004839">
    <property type="entry name" value="Aminotransferase_I/II_large"/>
</dbReference>
<dbReference type="Gene3D" id="3.40.640.10">
    <property type="entry name" value="Type I PLP-dependent aspartate aminotransferase-like (Major domain)"/>
    <property type="match status" value="1"/>
</dbReference>
<evidence type="ECO:0000313" key="3">
    <source>
        <dbReference type="Proteomes" id="UP000032900"/>
    </source>
</evidence>
<name>A0A0E9M384_9BACT</name>
<comment type="caution">
    <text evidence="2">The sequence shown here is derived from an EMBL/GenBank/DDBJ whole genome shotgun (WGS) entry which is preliminary data.</text>
</comment>
<dbReference type="Pfam" id="PF00155">
    <property type="entry name" value="Aminotran_1_2"/>
    <property type="match status" value="1"/>
</dbReference>
<organism evidence="2 3">
    <name type="scientific">Geofilum rubicundum JCM 15548</name>
    <dbReference type="NCBI Taxonomy" id="1236989"/>
    <lineage>
        <taxon>Bacteria</taxon>
        <taxon>Pseudomonadati</taxon>
        <taxon>Bacteroidota</taxon>
        <taxon>Bacteroidia</taxon>
        <taxon>Marinilabiliales</taxon>
        <taxon>Marinilabiliaceae</taxon>
        <taxon>Geofilum</taxon>
    </lineage>
</organism>
<feature type="domain" description="Aminotransferase class I/classII large" evidence="1">
    <location>
        <begin position="78"/>
        <end position="233"/>
    </location>
</feature>
<dbReference type="InterPro" id="IPR015424">
    <property type="entry name" value="PyrdxlP-dep_Trfase"/>
</dbReference>
<dbReference type="EMBL" id="BAZW01000054">
    <property type="protein sequence ID" value="GAO31630.1"/>
    <property type="molecule type" value="Genomic_DNA"/>
</dbReference>
<evidence type="ECO:0000259" key="1">
    <source>
        <dbReference type="Pfam" id="PF00155"/>
    </source>
</evidence>
<protein>
    <recommendedName>
        <fullName evidence="1">Aminotransferase class I/classII large domain-containing protein</fullName>
    </recommendedName>
</protein>
<dbReference type="GO" id="GO:0030170">
    <property type="term" value="F:pyridoxal phosphate binding"/>
    <property type="evidence" value="ECO:0007669"/>
    <property type="project" value="InterPro"/>
</dbReference>
<accession>A0A0E9M384</accession>
<dbReference type="RefSeq" id="WP_227625972.1">
    <property type="nucleotide sequence ID" value="NZ_BAZW01000054.1"/>
</dbReference>
<reference evidence="2 3" key="1">
    <citation type="journal article" date="2015" name="Microbes Environ.">
        <title>Distribution and evolution of nitrogen fixation genes in the phylum bacteroidetes.</title>
        <authorList>
            <person name="Inoue J."/>
            <person name="Oshima K."/>
            <person name="Suda W."/>
            <person name="Sakamoto M."/>
            <person name="Iino T."/>
            <person name="Noda S."/>
            <person name="Hongoh Y."/>
            <person name="Hattori M."/>
            <person name="Ohkuma M."/>
        </authorList>
    </citation>
    <scope>NUCLEOTIDE SEQUENCE [LARGE SCALE GENOMIC DNA]</scope>
    <source>
        <strain evidence="2">JCM 15548</strain>
    </source>
</reference>
<keyword evidence="3" id="KW-1185">Reference proteome</keyword>
<dbReference type="Proteomes" id="UP000032900">
    <property type="component" value="Unassembled WGS sequence"/>
</dbReference>
<gene>
    <name evidence="2" type="ORF">JCM15548_14013</name>
</gene>
<dbReference type="InterPro" id="IPR015421">
    <property type="entry name" value="PyrdxlP-dep_Trfase_major"/>
</dbReference>
<dbReference type="STRING" id="1236989.JCM15548_14013"/>
<dbReference type="SUPFAM" id="SSF53383">
    <property type="entry name" value="PLP-dependent transferases"/>
    <property type="match status" value="1"/>
</dbReference>
<proteinExistence type="predicted"/>
<evidence type="ECO:0000313" key="2">
    <source>
        <dbReference type="EMBL" id="GAO31630.1"/>
    </source>
</evidence>